<reference evidence="2 3" key="1">
    <citation type="journal article" date="2018" name="Front. Plant Sci.">
        <title>Red Clover (Trifolium pratense) and Zigzag Clover (T. medium) - A Picture of Genomic Similarities and Differences.</title>
        <authorList>
            <person name="Dluhosova J."/>
            <person name="Istvanek J."/>
            <person name="Nedelnik J."/>
            <person name="Repkova J."/>
        </authorList>
    </citation>
    <scope>NUCLEOTIDE SEQUENCE [LARGE SCALE GENOMIC DNA]</scope>
    <source>
        <strain evidence="3">cv. 10/8</strain>
        <tissue evidence="2">Leaf</tissue>
    </source>
</reference>
<dbReference type="AlphaFoldDB" id="A0A392UWE6"/>
<sequence length="75" mass="7892">PSGPSRTTPAPLPLRLDAPSTDSVHGCRLVSSGGDDNSSMKSAKTCDFMIPLGKNVMSYSDNSTAHVTIRRARSS</sequence>
<gene>
    <name evidence="2" type="ORF">A2U01_0100306</name>
</gene>
<feature type="non-terminal residue" evidence="2">
    <location>
        <position position="75"/>
    </location>
</feature>
<evidence type="ECO:0000256" key="1">
    <source>
        <dbReference type="SAM" id="MobiDB-lite"/>
    </source>
</evidence>
<comment type="caution">
    <text evidence="2">The sequence shown here is derived from an EMBL/GenBank/DDBJ whole genome shotgun (WGS) entry which is preliminary data.</text>
</comment>
<feature type="region of interest" description="Disordered" evidence="1">
    <location>
        <begin position="1"/>
        <end position="42"/>
    </location>
</feature>
<feature type="non-terminal residue" evidence="2">
    <location>
        <position position="1"/>
    </location>
</feature>
<organism evidence="2 3">
    <name type="scientific">Trifolium medium</name>
    <dbReference type="NCBI Taxonomy" id="97028"/>
    <lineage>
        <taxon>Eukaryota</taxon>
        <taxon>Viridiplantae</taxon>
        <taxon>Streptophyta</taxon>
        <taxon>Embryophyta</taxon>
        <taxon>Tracheophyta</taxon>
        <taxon>Spermatophyta</taxon>
        <taxon>Magnoliopsida</taxon>
        <taxon>eudicotyledons</taxon>
        <taxon>Gunneridae</taxon>
        <taxon>Pentapetalae</taxon>
        <taxon>rosids</taxon>
        <taxon>fabids</taxon>
        <taxon>Fabales</taxon>
        <taxon>Fabaceae</taxon>
        <taxon>Papilionoideae</taxon>
        <taxon>50 kb inversion clade</taxon>
        <taxon>NPAAA clade</taxon>
        <taxon>Hologalegina</taxon>
        <taxon>IRL clade</taxon>
        <taxon>Trifolieae</taxon>
        <taxon>Trifolium</taxon>
    </lineage>
</organism>
<dbReference type="EMBL" id="LXQA010964720">
    <property type="protein sequence ID" value="MCI79035.1"/>
    <property type="molecule type" value="Genomic_DNA"/>
</dbReference>
<accession>A0A392UWE6</accession>
<name>A0A392UWE6_9FABA</name>
<protein>
    <submittedName>
        <fullName evidence="2">Uncharacterized protein</fullName>
    </submittedName>
</protein>
<keyword evidence="3" id="KW-1185">Reference proteome</keyword>
<evidence type="ECO:0000313" key="3">
    <source>
        <dbReference type="Proteomes" id="UP000265520"/>
    </source>
</evidence>
<dbReference type="Proteomes" id="UP000265520">
    <property type="component" value="Unassembled WGS sequence"/>
</dbReference>
<proteinExistence type="predicted"/>
<evidence type="ECO:0000313" key="2">
    <source>
        <dbReference type="EMBL" id="MCI79035.1"/>
    </source>
</evidence>